<sequence length="199" mass="22913">MGHAERQTRRYTPEEYLALEEKSEVRHEYFDGEIFAMAGASASHNLIKGNMVAALRLGARQRGCRIFDENMRLAVQEKVFYTYPDVMVSCDPADRRDPYLIRQPVLIVEVLSPSTAEYDRTEKFKQYQKLASLRHYLLVSQTAWVVEWFRRNEAGQWIYTLLSEPADVLEIPDLGLSLPLAELYDDTDVAPLRATPTPL</sequence>
<dbReference type="InterPro" id="IPR008538">
    <property type="entry name" value="Uma2"/>
</dbReference>
<evidence type="ECO:0000313" key="2">
    <source>
        <dbReference type="EMBL" id="TPG62402.1"/>
    </source>
</evidence>
<keyword evidence="3" id="KW-1185">Reference proteome</keyword>
<dbReference type="PANTHER" id="PTHR36558">
    <property type="entry name" value="GLR1098 PROTEIN"/>
    <property type="match status" value="1"/>
</dbReference>
<dbReference type="AlphaFoldDB" id="A0A502GLK5"/>
<dbReference type="InterPro" id="IPR011335">
    <property type="entry name" value="Restrct_endonuc-II-like"/>
</dbReference>
<dbReference type="SUPFAM" id="SSF52980">
    <property type="entry name" value="Restriction endonuclease-like"/>
    <property type="match status" value="1"/>
</dbReference>
<name>A0A502GLK5_9BACT</name>
<dbReference type="InterPro" id="IPR012296">
    <property type="entry name" value="Nuclease_put_TT1808"/>
</dbReference>
<comment type="caution">
    <text evidence="2">The sequence shown here is derived from an EMBL/GenBank/DDBJ whole genome shotgun (WGS) entry which is preliminary data.</text>
</comment>
<protein>
    <submittedName>
        <fullName evidence="2">Uma2 family endonuclease</fullName>
    </submittedName>
</protein>
<dbReference type="OrthoDB" id="668969at2"/>
<dbReference type="CDD" id="cd06260">
    <property type="entry name" value="DUF820-like"/>
    <property type="match status" value="1"/>
</dbReference>
<keyword evidence="2" id="KW-0255">Endonuclease</keyword>
<proteinExistence type="predicted"/>
<feature type="domain" description="Putative restriction endonuclease" evidence="1">
    <location>
        <begin position="13"/>
        <end position="180"/>
    </location>
</feature>
<dbReference type="GO" id="GO:0004519">
    <property type="term" value="F:endonuclease activity"/>
    <property type="evidence" value="ECO:0007669"/>
    <property type="project" value="UniProtKB-KW"/>
</dbReference>
<evidence type="ECO:0000259" key="1">
    <source>
        <dbReference type="Pfam" id="PF05685"/>
    </source>
</evidence>
<dbReference type="Gene3D" id="3.90.1570.10">
    <property type="entry name" value="tt1808, chain A"/>
    <property type="match status" value="1"/>
</dbReference>
<dbReference type="Proteomes" id="UP000317646">
    <property type="component" value="Unassembled WGS sequence"/>
</dbReference>
<keyword evidence="2" id="KW-0540">Nuclease</keyword>
<gene>
    <name evidence="2" type="ORF">EAH73_19610</name>
</gene>
<dbReference type="RefSeq" id="WP_140469138.1">
    <property type="nucleotide sequence ID" value="NZ_RCYZ01000009.1"/>
</dbReference>
<dbReference type="EMBL" id="RCYZ01000009">
    <property type="protein sequence ID" value="TPG62402.1"/>
    <property type="molecule type" value="Genomic_DNA"/>
</dbReference>
<dbReference type="PANTHER" id="PTHR36558:SF1">
    <property type="entry name" value="RESTRICTION ENDONUCLEASE DOMAIN-CONTAINING PROTEIN-RELATED"/>
    <property type="match status" value="1"/>
</dbReference>
<organism evidence="2 3">
    <name type="scientific">Hymenobacter nivis</name>
    <dbReference type="NCBI Taxonomy" id="1850093"/>
    <lineage>
        <taxon>Bacteria</taxon>
        <taxon>Pseudomonadati</taxon>
        <taxon>Bacteroidota</taxon>
        <taxon>Cytophagia</taxon>
        <taxon>Cytophagales</taxon>
        <taxon>Hymenobacteraceae</taxon>
        <taxon>Hymenobacter</taxon>
    </lineage>
</organism>
<evidence type="ECO:0000313" key="3">
    <source>
        <dbReference type="Proteomes" id="UP000317646"/>
    </source>
</evidence>
<dbReference type="Pfam" id="PF05685">
    <property type="entry name" value="Uma2"/>
    <property type="match status" value="1"/>
</dbReference>
<reference evidence="2 3" key="1">
    <citation type="journal article" date="2019" name="Environ. Microbiol.">
        <title>Species interactions and distinct microbial communities in high Arctic permafrost affected cryosols are associated with the CH4 and CO2 gas fluxes.</title>
        <authorList>
            <person name="Altshuler I."/>
            <person name="Hamel J."/>
            <person name="Turney S."/>
            <person name="Magnuson E."/>
            <person name="Levesque R."/>
            <person name="Greer C."/>
            <person name="Whyte L.G."/>
        </authorList>
    </citation>
    <scope>NUCLEOTIDE SEQUENCE [LARGE SCALE GENOMIC DNA]</scope>
    <source>
        <strain evidence="2 3">S9.2P</strain>
    </source>
</reference>
<keyword evidence="2" id="KW-0378">Hydrolase</keyword>
<accession>A0A502GLK5</accession>